<name>A0ABW1W9F2_9BACL</name>
<dbReference type="RefSeq" id="WP_253077317.1">
    <property type="nucleotide sequence ID" value="NZ_JAMXWN010000019.1"/>
</dbReference>
<accession>A0ABW1W9F2</accession>
<reference evidence="2" key="1">
    <citation type="journal article" date="2019" name="Int. J. Syst. Evol. Microbiol.">
        <title>The Global Catalogue of Microorganisms (GCM) 10K type strain sequencing project: providing services to taxonomists for standard genome sequencing and annotation.</title>
        <authorList>
            <consortium name="The Broad Institute Genomics Platform"/>
            <consortium name="The Broad Institute Genome Sequencing Center for Infectious Disease"/>
            <person name="Wu L."/>
            <person name="Ma J."/>
        </authorList>
    </citation>
    <scope>NUCLEOTIDE SEQUENCE [LARGE SCALE GENOMIC DNA]</scope>
    <source>
        <strain evidence="2">CCUG 42001</strain>
    </source>
</reference>
<sequence>MGASYASVQDVASALNLTPTATVTQSANAGDIQLYVDRPVSLPANALIIVGYKGQGSELATVKIASQQYITLQDPLSAAHGAGTILLDATLFPDVVEAASRLVDDLTLTPAEGWTYESVSAETHKVKADKNGDLTFSLNKTPVNAIQAISYQGMPFDDVYNIAPERAWFDDGSYIIHVFTGRDVPSLPLTMAKVTVTYTGGYTPDTMPADIKRSTAMLAARLWKEKDSGYSDVIGNTDFGILQYTQAAPKDVLAMLQRHKRVSL</sequence>
<dbReference type="Proteomes" id="UP001596267">
    <property type="component" value="Unassembled WGS sequence"/>
</dbReference>
<organism evidence="1 2">
    <name type="scientific">Sporolactobacillus kofuensis</name>
    <dbReference type="NCBI Taxonomy" id="269672"/>
    <lineage>
        <taxon>Bacteria</taxon>
        <taxon>Bacillati</taxon>
        <taxon>Bacillota</taxon>
        <taxon>Bacilli</taxon>
        <taxon>Bacillales</taxon>
        <taxon>Sporolactobacillaceae</taxon>
        <taxon>Sporolactobacillus</taxon>
    </lineage>
</organism>
<dbReference type="EMBL" id="JBHSTQ010000001">
    <property type="protein sequence ID" value="MFC6385208.1"/>
    <property type="molecule type" value="Genomic_DNA"/>
</dbReference>
<proteinExistence type="predicted"/>
<evidence type="ECO:0000313" key="2">
    <source>
        <dbReference type="Proteomes" id="UP001596267"/>
    </source>
</evidence>
<protein>
    <submittedName>
        <fullName evidence="1">Uncharacterized protein</fullName>
    </submittedName>
</protein>
<evidence type="ECO:0000313" key="1">
    <source>
        <dbReference type="EMBL" id="MFC6385208.1"/>
    </source>
</evidence>
<gene>
    <name evidence="1" type="ORF">ACFP7A_01225</name>
</gene>
<comment type="caution">
    <text evidence="1">The sequence shown here is derived from an EMBL/GenBank/DDBJ whole genome shotgun (WGS) entry which is preliminary data.</text>
</comment>
<keyword evidence="2" id="KW-1185">Reference proteome</keyword>